<dbReference type="Pfam" id="PF00581">
    <property type="entry name" value="Rhodanese"/>
    <property type="match status" value="1"/>
</dbReference>
<dbReference type="InterPro" id="IPR036873">
    <property type="entry name" value="Rhodanese-like_dom_sf"/>
</dbReference>
<dbReference type="SUPFAM" id="SSF52821">
    <property type="entry name" value="Rhodanese/Cell cycle control phosphatase"/>
    <property type="match status" value="1"/>
</dbReference>
<organism evidence="2 3">
    <name type="scientific">Limnohabitans parvus II-B4</name>
    <dbReference type="NCBI Taxonomy" id="1293052"/>
    <lineage>
        <taxon>Bacteria</taxon>
        <taxon>Pseudomonadati</taxon>
        <taxon>Pseudomonadota</taxon>
        <taxon>Betaproteobacteria</taxon>
        <taxon>Burkholderiales</taxon>
        <taxon>Comamonadaceae</taxon>
        <taxon>Limnohabitans</taxon>
    </lineage>
</organism>
<dbReference type="SMART" id="SM00450">
    <property type="entry name" value="RHOD"/>
    <property type="match status" value="1"/>
</dbReference>
<gene>
    <name evidence="2" type="ORF">B9Z37_13970</name>
</gene>
<feature type="domain" description="Rhodanese" evidence="1">
    <location>
        <begin position="42"/>
        <end position="132"/>
    </location>
</feature>
<evidence type="ECO:0000313" key="3">
    <source>
        <dbReference type="Proteomes" id="UP000250790"/>
    </source>
</evidence>
<dbReference type="InterPro" id="IPR001763">
    <property type="entry name" value="Rhodanese-like_dom"/>
</dbReference>
<dbReference type="PANTHER" id="PTHR43031">
    <property type="entry name" value="FAD-DEPENDENT OXIDOREDUCTASE"/>
    <property type="match status" value="1"/>
</dbReference>
<dbReference type="InterPro" id="IPR050229">
    <property type="entry name" value="GlpE_sulfurtransferase"/>
</dbReference>
<reference evidence="2 3" key="1">
    <citation type="submission" date="2017-04" db="EMBL/GenBank/DDBJ databases">
        <title>Unexpected and diverse lifestyles within the genus Limnohabitans.</title>
        <authorList>
            <person name="Kasalicky V."/>
            <person name="Mehrshad M."/>
            <person name="Andrei S.-A."/>
            <person name="Salcher M."/>
            <person name="Kratochvilova H."/>
            <person name="Simek K."/>
            <person name="Ghai R."/>
        </authorList>
    </citation>
    <scope>NUCLEOTIDE SEQUENCE [LARGE SCALE GENOMIC DNA]</scope>
    <source>
        <strain evidence="2 3">II-B4</strain>
    </source>
</reference>
<proteinExistence type="predicted"/>
<sequence length="133" mass="14145">MKFLLDNWMLITVAVASGVALLFPALNKGTGLSPQDMVQLMNREKAIVIDVCEPDEFARGHVIGAKNLPLGQLEEKLAQVVKSKSSPVVMVCQVGARSARAAATARKLGFENVQSLAGGLKAWQAASMPVEKA</sequence>
<comment type="caution">
    <text evidence="2">The sequence shown here is derived from an EMBL/GenBank/DDBJ whole genome shotgun (WGS) entry which is preliminary data.</text>
</comment>
<dbReference type="AlphaFoldDB" id="A0A315FGH5"/>
<dbReference type="Gene3D" id="3.40.250.10">
    <property type="entry name" value="Rhodanese-like domain"/>
    <property type="match status" value="1"/>
</dbReference>
<keyword evidence="3" id="KW-1185">Reference proteome</keyword>
<accession>A0A315FGH5</accession>
<keyword evidence="2" id="KW-0808">Transferase</keyword>
<dbReference type="PROSITE" id="PS50206">
    <property type="entry name" value="RHODANESE_3"/>
    <property type="match status" value="1"/>
</dbReference>
<name>A0A315FGH5_9BURK</name>
<evidence type="ECO:0000313" key="2">
    <source>
        <dbReference type="EMBL" id="PUE52167.1"/>
    </source>
</evidence>
<dbReference type="EMBL" id="NESN01000005">
    <property type="protein sequence ID" value="PUE52167.1"/>
    <property type="molecule type" value="Genomic_DNA"/>
</dbReference>
<protein>
    <submittedName>
        <fullName evidence="2">Sulfurtransferase</fullName>
    </submittedName>
</protein>
<dbReference type="GO" id="GO:0016740">
    <property type="term" value="F:transferase activity"/>
    <property type="evidence" value="ECO:0007669"/>
    <property type="project" value="UniProtKB-KW"/>
</dbReference>
<dbReference type="CDD" id="cd00158">
    <property type="entry name" value="RHOD"/>
    <property type="match status" value="1"/>
</dbReference>
<dbReference type="RefSeq" id="WP_108313611.1">
    <property type="nucleotide sequence ID" value="NZ_NESN01000005.1"/>
</dbReference>
<evidence type="ECO:0000259" key="1">
    <source>
        <dbReference type="PROSITE" id="PS50206"/>
    </source>
</evidence>
<dbReference type="Proteomes" id="UP000250790">
    <property type="component" value="Unassembled WGS sequence"/>
</dbReference>
<dbReference type="OrthoDB" id="1445766at2"/>
<dbReference type="PANTHER" id="PTHR43031:SF18">
    <property type="entry name" value="RHODANESE-RELATED SULFURTRANSFERASES"/>
    <property type="match status" value="1"/>
</dbReference>